<dbReference type="Gene3D" id="3.40.50.1110">
    <property type="entry name" value="SGNH hydrolase"/>
    <property type="match status" value="1"/>
</dbReference>
<dbReference type="SUPFAM" id="SSF52266">
    <property type="entry name" value="SGNH hydrolase"/>
    <property type="match status" value="1"/>
</dbReference>
<dbReference type="InterPro" id="IPR051532">
    <property type="entry name" value="Ester_Hydrolysis_Enzymes"/>
</dbReference>
<dbReference type="CDD" id="cd01834">
    <property type="entry name" value="SGNH_hydrolase_like_2"/>
    <property type="match status" value="1"/>
</dbReference>
<dbReference type="InterPro" id="IPR036514">
    <property type="entry name" value="SGNH_hydro_sf"/>
</dbReference>
<organism evidence="2 3">
    <name type="scientific">Echinicola arenosa</name>
    <dbReference type="NCBI Taxonomy" id="2774144"/>
    <lineage>
        <taxon>Bacteria</taxon>
        <taxon>Pseudomonadati</taxon>
        <taxon>Bacteroidota</taxon>
        <taxon>Cytophagia</taxon>
        <taxon>Cytophagales</taxon>
        <taxon>Cyclobacteriaceae</taxon>
        <taxon>Echinicola</taxon>
    </lineage>
</organism>
<dbReference type="PANTHER" id="PTHR30383:SF5">
    <property type="entry name" value="SGNH HYDROLASE-TYPE ESTERASE DOMAIN-CONTAINING PROTEIN"/>
    <property type="match status" value="1"/>
</dbReference>
<keyword evidence="3" id="KW-1185">Reference proteome</keyword>
<dbReference type="PANTHER" id="PTHR30383">
    <property type="entry name" value="THIOESTERASE 1/PROTEASE 1/LYSOPHOSPHOLIPASE L1"/>
    <property type="match status" value="1"/>
</dbReference>
<protein>
    <submittedName>
        <fullName evidence="2">SGNH/GDSL hydrolase family protein</fullName>
    </submittedName>
</protein>
<comment type="caution">
    <text evidence="2">The sequence shown here is derived from an EMBL/GenBank/DDBJ whole genome shotgun (WGS) entry which is preliminary data.</text>
</comment>
<feature type="domain" description="SGNH hydrolase-type esterase" evidence="1">
    <location>
        <begin position="32"/>
        <end position="222"/>
    </location>
</feature>
<dbReference type="Proteomes" id="UP000647133">
    <property type="component" value="Unassembled WGS sequence"/>
</dbReference>
<proteinExistence type="predicted"/>
<evidence type="ECO:0000259" key="1">
    <source>
        <dbReference type="Pfam" id="PF13472"/>
    </source>
</evidence>
<sequence length="242" mass="27333">MGMIPFEVLSMHTLTKPQLKSDKSGMKVLFQGDSITDGNRGRTEDPNHIMGHGYAFSVASRVGADFPEKHWEFFNRGISGNTVVDLQERWAKDALALKPDLLSVLVGINDAGQHVRNPEEGAQMALFEETYRDILQQSREQNPDLMIILGLPFVYPVGKRVEHWSIYEKDVLQRQEIVKQLAGEFGALLVDYPAAFDKAMEKAPAEYWIWDGVHPTVAGHEVMTQAWLETVAEKFPFLEVYG</sequence>
<dbReference type="EMBL" id="JACYTQ010000004">
    <property type="protein sequence ID" value="MBD8489751.1"/>
    <property type="molecule type" value="Genomic_DNA"/>
</dbReference>
<name>A0ABR9ALS4_9BACT</name>
<dbReference type="GO" id="GO:0016787">
    <property type="term" value="F:hydrolase activity"/>
    <property type="evidence" value="ECO:0007669"/>
    <property type="project" value="UniProtKB-KW"/>
</dbReference>
<gene>
    <name evidence="2" type="ORF">IFO69_13420</name>
</gene>
<dbReference type="Pfam" id="PF13472">
    <property type="entry name" value="Lipase_GDSL_2"/>
    <property type="match status" value="1"/>
</dbReference>
<evidence type="ECO:0000313" key="3">
    <source>
        <dbReference type="Proteomes" id="UP000647133"/>
    </source>
</evidence>
<keyword evidence="2" id="KW-0378">Hydrolase</keyword>
<evidence type="ECO:0000313" key="2">
    <source>
        <dbReference type="EMBL" id="MBD8489751.1"/>
    </source>
</evidence>
<accession>A0ABR9ALS4</accession>
<reference evidence="2 3" key="1">
    <citation type="submission" date="2020-09" db="EMBL/GenBank/DDBJ databases">
        <title>Echinicola sp. CAU 1574 isolated from sand of Sido Beach.</title>
        <authorList>
            <person name="Kim W."/>
        </authorList>
    </citation>
    <scope>NUCLEOTIDE SEQUENCE [LARGE SCALE GENOMIC DNA]</scope>
    <source>
        <strain evidence="2 3">CAU 1574</strain>
    </source>
</reference>
<dbReference type="InterPro" id="IPR013830">
    <property type="entry name" value="SGNH_hydro"/>
</dbReference>